<sequence>MGRLEVLSGDRSLWLDSCWQWLNPLERFTLLWKDRAVSGNLLRLCPGKALGNTGQTTRLVSECEGLTTSVVEGAGLRGRARFGLRIWPTVALILVALRHQPDAGEPVGRQPVVDLTRRATRGVCRNRRCQYVEETQSSSTHIRNWRKEMLEECQVYWTLCLQTTLPEAGSLCSGMIIMVSLAQCIFNGGKRHLAPEPEPAGRYVVMSPNHHVGSSVLGSRSFKVTGTVSRLGLWVKVIDIQHNGRVTSQHGGRPTPASYCPFPLGQNIPNHSALPARLPPRRFGFNSRPDTPDFRMWEFHRTMPLASGFSLGSPVSPAPSFRCCSILTYITLIGSEDLDVKSSPNISTPLFAVHLPVILVEIVDSLDQLSSNHYHKKRRRDFCPNLPLPGLKRSVDLRVQGQEARERYGRHEHARLVPYRSYAHGVQCFRRGPVLCKSDLVAAESVTSVQSPARRCDGDLVACANVDPIASSFLGQKSRKTVRAKTEQAAHRGRNFEGIDHGRIKENTPDILYLDPIGTRHVARGEHCMPVQGPSLSGDGAHDGRDNVSTLSHPRFSASNSDVALLESRFYTFPCGGRGGEAVSLLASHQGKPGSIPGRNAGLSQVGIVPDDVVGRWVFSGISRFSRPFISAPLHIHFHHPHWLSRPKSRPNLFTSLTFPLEHTPRSVVIEARLLITPLRRPLDNKMFSLP</sequence>
<proteinExistence type="predicted"/>
<comment type="caution">
    <text evidence="1">The sequence shown here is derived from an EMBL/GenBank/DDBJ whole genome shotgun (WGS) entry which is preliminary data.</text>
</comment>
<name>A0ABQ9HXY0_9NEOP</name>
<evidence type="ECO:0000313" key="1">
    <source>
        <dbReference type="EMBL" id="KAJ8889232.1"/>
    </source>
</evidence>
<dbReference type="EMBL" id="JARBHB010000003">
    <property type="protein sequence ID" value="KAJ8889232.1"/>
    <property type="molecule type" value="Genomic_DNA"/>
</dbReference>
<organism evidence="1 2">
    <name type="scientific">Dryococelus australis</name>
    <dbReference type="NCBI Taxonomy" id="614101"/>
    <lineage>
        <taxon>Eukaryota</taxon>
        <taxon>Metazoa</taxon>
        <taxon>Ecdysozoa</taxon>
        <taxon>Arthropoda</taxon>
        <taxon>Hexapoda</taxon>
        <taxon>Insecta</taxon>
        <taxon>Pterygota</taxon>
        <taxon>Neoptera</taxon>
        <taxon>Polyneoptera</taxon>
        <taxon>Phasmatodea</taxon>
        <taxon>Verophasmatodea</taxon>
        <taxon>Anareolatae</taxon>
        <taxon>Phasmatidae</taxon>
        <taxon>Eurycanthinae</taxon>
        <taxon>Dryococelus</taxon>
    </lineage>
</organism>
<accession>A0ABQ9HXY0</accession>
<reference evidence="1 2" key="1">
    <citation type="submission" date="2023-02" db="EMBL/GenBank/DDBJ databases">
        <title>LHISI_Scaffold_Assembly.</title>
        <authorList>
            <person name="Stuart O.P."/>
            <person name="Cleave R."/>
            <person name="Magrath M.J.L."/>
            <person name="Mikheyev A.S."/>
        </authorList>
    </citation>
    <scope>NUCLEOTIDE SEQUENCE [LARGE SCALE GENOMIC DNA]</scope>
    <source>
        <strain evidence="1">Daus_M_001</strain>
        <tissue evidence="1">Leg muscle</tissue>
    </source>
</reference>
<keyword evidence="2" id="KW-1185">Reference proteome</keyword>
<dbReference type="Proteomes" id="UP001159363">
    <property type="component" value="Chromosome 3"/>
</dbReference>
<gene>
    <name evidence="1" type="ORF">PR048_008730</name>
</gene>
<protein>
    <submittedName>
        <fullName evidence="1">Uncharacterized protein</fullName>
    </submittedName>
</protein>
<evidence type="ECO:0000313" key="2">
    <source>
        <dbReference type="Proteomes" id="UP001159363"/>
    </source>
</evidence>